<dbReference type="SUPFAM" id="SSF56112">
    <property type="entry name" value="Protein kinase-like (PK-like)"/>
    <property type="match status" value="1"/>
</dbReference>
<dbReference type="Gramene" id="QL12p036644:mrna">
    <property type="protein sequence ID" value="QL12p036644:mrna"/>
    <property type="gene ID" value="QL12p036644"/>
</dbReference>
<organism evidence="25 26">
    <name type="scientific">Quercus lobata</name>
    <name type="common">Valley oak</name>
    <dbReference type="NCBI Taxonomy" id="97700"/>
    <lineage>
        <taxon>Eukaryota</taxon>
        <taxon>Viridiplantae</taxon>
        <taxon>Streptophyta</taxon>
        <taxon>Embryophyta</taxon>
        <taxon>Tracheophyta</taxon>
        <taxon>Spermatophyta</taxon>
        <taxon>Magnoliopsida</taxon>
        <taxon>eudicotyledons</taxon>
        <taxon>Gunneridae</taxon>
        <taxon>Pentapetalae</taxon>
        <taxon>rosids</taxon>
        <taxon>fabids</taxon>
        <taxon>Fagales</taxon>
        <taxon>Fagaceae</taxon>
        <taxon>Quercus</taxon>
    </lineage>
</organism>
<dbReference type="Pfam" id="PF00069">
    <property type="entry name" value="Pkinase"/>
    <property type="match status" value="1"/>
</dbReference>
<dbReference type="InterPro" id="IPR017441">
    <property type="entry name" value="Protein_kinase_ATP_BS"/>
</dbReference>
<dbReference type="GO" id="GO:0016020">
    <property type="term" value="C:membrane"/>
    <property type="evidence" value="ECO:0007669"/>
    <property type="project" value="UniProtKB-SubCell"/>
</dbReference>
<dbReference type="InterPro" id="IPR000719">
    <property type="entry name" value="Prot_kinase_dom"/>
</dbReference>
<evidence type="ECO:0000256" key="7">
    <source>
        <dbReference type="ARBA" id="ARBA00022614"/>
    </source>
</evidence>
<keyword evidence="13" id="KW-0418">Kinase</keyword>
<dbReference type="PANTHER" id="PTHR48005">
    <property type="entry name" value="LEUCINE RICH REPEAT KINASE 2"/>
    <property type="match status" value="1"/>
</dbReference>
<dbReference type="GO" id="GO:0005524">
    <property type="term" value="F:ATP binding"/>
    <property type="evidence" value="ECO:0007669"/>
    <property type="project" value="UniProtKB-UniRule"/>
</dbReference>
<dbReference type="PANTHER" id="PTHR48005:SF70">
    <property type="entry name" value="MDIS1-INTERACTING RECEPTOR LIKE KINASE 2-LIKE"/>
    <property type="match status" value="1"/>
</dbReference>
<dbReference type="EC" id="2.7.11.1" evidence="3"/>
<keyword evidence="11" id="KW-0677">Repeat</keyword>
<dbReference type="PROSITE" id="PS50011">
    <property type="entry name" value="PROTEIN_KINASE_DOM"/>
    <property type="match status" value="1"/>
</dbReference>
<dbReference type="PROSITE" id="PS00107">
    <property type="entry name" value="PROTEIN_KINASE_ATP"/>
    <property type="match status" value="1"/>
</dbReference>
<evidence type="ECO:0000256" key="22">
    <source>
        <dbReference type="PROSITE-ProRule" id="PRU10141"/>
    </source>
</evidence>
<name>A0A7N2N662_QUELO</name>
<dbReference type="Gene3D" id="1.10.510.10">
    <property type="entry name" value="Transferase(Phosphotransferase) domain 1"/>
    <property type="match status" value="1"/>
</dbReference>
<dbReference type="SMART" id="SM00369">
    <property type="entry name" value="LRR_TYP"/>
    <property type="match status" value="8"/>
</dbReference>
<evidence type="ECO:0000256" key="9">
    <source>
        <dbReference type="ARBA" id="ARBA00022692"/>
    </source>
</evidence>
<keyword evidence="15" id="KW-1133">Transmembrane helix</keyword>
<evidence type="ECO:0000256" key="1">
    <source>
        <dbReference type="ARBA" id="ARBA00004191"/>
    </source>
</evidence>
<dbReference type="InterPro" id="IPR003591">
    <property type="entry name" value="Leu-rich_rpt_typical-subtyp"/>
</dbReference>
<proteinExistence type="inferred from homology"/>
<dbReference type="Pfam" id="PF23598">
    <property type="entry name" value="LRR_14"/>
    <property type="match status" value="1"/>
</dbReference>
<keyword evidence="14 22" id="KW-0067">ATP-binding</keyword>
<dbReference type="FunFam" id="3.80.10.10:FF:000383">
    <property type="entry name" value="Leucine-rich repeat receptor protein kinase EMS1"/>
    <property type="match status" value="1"/>
</dbReference>
<dbReference type="InterPro" id="IPR032675">
    <property type="entry name" value="LRR_dom_sf"/>
</dbReference>
<dbReference type="FunFam" id="3.80.10.10:FF:000719">
    <property type="entry name" value="MDIS1-interacting receptor like kinase 2 isoform A"/>
    <property type="match status" value="1"/>
</dbReference>
<dbReference type="SUPFAM" id="SSF52047">
    <property type="entry name" value="RNI-like"/>
    <property type="match status" value="2"/>
</dbReference>
<reference evidence="25 26" key="1">
    <citation type="journal article" date="2016" name="G3 (Bethesda)">
        <title>First Draft Assembly and Annotation of the Genome of a California Endemic Oak Quercus lobata Nee (Fagaceae).</title>
        <authorList>
            <person name="Sork V.L."/>
            <person name="Fitz-Gibbon S.T."/>
            <person name="Puiu D."/>
            <person name="Crepeau M."/>
            <person name="Gugger P.F."/>
            <person name="Sherman R."/>
            <person name="Stevens K."/>
            <person name="Langley C.H."/>
            <person name="Pellegrini M."/>
            <person name="Salzberg S.L."/>
        </authorList>
    </citation>
    <scope>NUCLEOTIDE SEQUENCE [LARGE SCALE GENOMIC DNA]</scope>
    <source>
        <strain evidence="25 26">cv. SW786</strain>
    </source>
</reference>
<evidence type="ECO:0000256" key="5">
    <source>
        <dbReference type="ARBA" id="ARBA00022527"/>
    </source>
</evidence>
<dbReference type="FunFam" id="3.80.10.10:FF:000095">
    <property type="entry name" value="LRR receptor-like serine/threonine-protein kinase GSO1"/>
    <property type="match status" value="1"/>
</dbReference>
<evidence type="ECO:0000256" key="17">
    <source>
        <dbReference type="ARBA" id="ARBA00023170"/>
    </source>
</evidence>
<feature type="domain" description="Protein kinase" evidence="24">
    <location>
        <begin position="672"/>
        <end position="951"/>
    </location>
</feature>
<feature type="chain" id="PRO_5029880603" description="non-specific serine/threonine protein kinase" evidence="23">
    <location>
        <begin position="20"/>
        <end position="971"/>
    </location>
</feature>
<dbReference type="EMBL" id="LRBV02000012">
    <property type="status" value="NOT_ANNOTATED_CDS"/>
    <property type="molecule type" value="Genomic_DNA"/>
</dbReference>
<dbReference type="Pfam" id="PF08263">
    <property type="entry name" value="LRRNT_2"/>
    <property type="match status" value="1"/>
</dbReference>
<evidence type="ECO:0000256" key="19">
    <source>
        <dbReference type="ARBA" id="ARBA00038043"/>
    </source>
</evidence>
<dbReference type="InterPro" id="IPR001611">
    <property type="entry name" value="Leu-rich_rpt"/>
</dbReference>
<evidence type="ECO:0000256" key="12">
    <source>
        <dbReference type="ARBA" id="ARBA00022741"/>
    </source>
</evidence>
<keyword evidence="6" id="KW-0597">Phosphoprotein</keyword>
<dbReference type="InParanoid" id="A0A7N2N662"/>
<dbReference type="FunFam" id="1.10.510.10:FF:000445">
    <property type="entry name" value="MDIS1-interacting receptor like kinase 2"/>
    <property type="match status" value="1"/>
</dbReference>
<dbReference type="InterPro" id="IPR013210">
    <property type="entry name" value="LRR_N_plant-typ"/>
</dbReference>
<keyword evidence="4" id="KW-0964">Secreted</keyword>
<keyword evidence="12 22" id="KW-0547">Nucleotide-binding</keyword>
<dbReference type="InterPro" id="IPR011009">
    <property type="entry name" value="Kinase-like_dom_sf"/>
</dbReference>
<dbReference type="FunFam" id="3.30.200.20:FF:000309">
    <property type="entry name" value="Leucine-rich repeat receptor protein kinase MSP1"/>
    <property type="match status" value="1"/>
</dbReference>
<dbReference type="Pfam" id="PF00560">
    <property type="entry name" value="LRR_1"/>
    <property type="match status" value="3"/>
</dbReference>
<dbReference type="OMA" id="RILHDHI"/>
<accession>A0A7N2N662</accession>
<dbReference type="Gene3D" id="3.80.10.10">
    <property type="entry name" value="Ribonuclease Inhibitor"/>
    <property type="match status" value="4"/>
</dbReference>
<keyword evidence="5" id="KW-0723">Serine/threonine-protein kinase</keyword>
<dbReference type="GO" id="GO:0009653">
    <property type="term" value="P:anatomical structure morphogenesis"/>
    <property type="evidence" value="ECO:0007669"/>
    <property type="project" value="UniProtKB-ARBA"/>
</dbReference>
<evidence type="ECO:0000256" key="10">
    <source>
        <dbReference type="ARBA" id="ARBA00022729"/>
    </source>
</evidence>
<keyword evidence="10 23" id="KW-0732">Signal</keyword>
<dbReference type="InterPro" id="IPR055414">
    <property type="entry name" value="LRR_R13L4/SHOC2-like"/>
</dbReference>
<evidence type="ECO:0000256" key="13">
    <source>
        <dbReference type="ARBA" id="ARBA00022777"/>
    </source>
</evidence>
<comment type="catalytic activity">
    <reaction evidence="21">
        <text>L-seryl-[protein] + ATP = O-phospho-L-seryl-[protein] + ADP + H(+)</text>
        <dbReference type="Rhea" id="RHEA:17989"/>
        <dbReference type="Rhea" id="RHEA-COMP:9863"/>
        <dbReference type="Rhea" id="RHEA-COMP:11604"/>
        <dbReference type="ChEBI" id="CHEBI:15378"/>
        <dbReference type="ChEBI" id="CHEBI:29999"/>
        <dbReference type="ChEBI" id="CHEBI:30616"/>
        <dbReference type="ChEBI" id="CHEBI:83421"/>
        <dbReference type="ChEBI" id="CHEBI:456216"/>
        <dbReference type="EC" id="2.7.11.1"/>
    </reaction>
</comment>
<keyword evidence="4" id="KW-0134">Cell wall</keyword>
<comment type="catalytic activity">
    <reaction evidence="20">
        <text>L-threonyl-[protein] + ATP = O-phospho-L-threonyl-[protein] + ADP + H(+)</text>
        <dbReference type="Rhea" id="RHEA:46608"/>
        <dbReference type="Rhea" id="RHEA-COMP:11060"/>
        <dbReference type="Rhea" id="RHEA-COMP:11605"/>
        <dbReference type="ChEBI" id="CHEBI:15378"/>
        <dbReference type="ChEBI" id="CHEBI:30013"/>
        <dbReference type="ChEBI" id="CHEBI:30616"/>
        <dbReference type="ChEBI" id="CHEBI:61977"/>
        <dbReference type="ChEBI" id="CHEBI:456216"/>
        <dbReference type="EC" id="2.7.11.1"/>
    </reaction>
</comment>
<evidence type="ECO:0000256" key="21">
    <source>
        <dbReference type="ARBA" id="ARBA00048679"/>
    </source>
</evidence>
<dbReference type="EnsemblPlants" id="QL12p036644:mrna">
    <property type="protein sequence ID" value="QL12p036644:mrna"/>
    <property type="gene ID" value="QL12p036644"/>
</dbReference>
<evidence type="ECO:0000256" key="15">
    <source>
        <dbReference type="ARBA" id="ARBA00022989"/>
    </source>
</evidence>
<evidence type="ECO:0000313" key="26">
    <source>
        <dbReference type="Proteomes" id="UP000594261"/>
    </source>
</evidence>
<dbReference type="PROSITE" id="PS00109">
    <property type="entry name" value="PROTEIN_KINASE_TYR"/>
    <property type="match status" value="1"/>
</dbReference>
<dbReference type="Gene3D" id="3.30.200.20">
    <property type="entry name" value="Phosphorylase Kinase, domain 1"/>
    <property type="match status" value="1"/>
</dbReference>
<comment type="subcellular location">
    <subcellularLocation>
        <location evidence="2">Membrane</location>
        <topology evidence="2">Single-pass type I membrane protein</topology>
    </subcellularLocation>
    <subcellularLocation>
        <location evidence="1">Secreted</location>
        <location evidence="1">Cell wall</location>
    </subcellularLocation>
</comment>
<evidence type="ECO:0000256" key="20">
    <source>
        <dbReference type="ARBA" id="ARBA00047899"/>
    </source>
</evidence>
<keyword evidence="9" id="KW-0812">Transmembrane</keyword>
<keyword evidence="17" id="KW-0675">Receptor</keyword>
<dbReference type="InterPro" id="IPR008266">
    <property type="entry name" value="Tyr_kinase_AS"/>
</dbReference>
<evidence type="ECO:0000256" key="8">
    <source>
        <dbReference type="ARBA" id="ARBA00022679"/>
    </source>
</evidence>
<sequence length="971" mass="106212">MSIGVVLVSLSSSFVTAAAAAARDEVGKEWKEAEALLKWKASLDNQSQSLLPSWGGGGRGHPCNWVGIACDESGSVTHLNLSSVGLRGTLYKLSFSSFTNLLTIDLSSNSLYGNIPDQIGNISKLTNLNLAFNNLSGPIPTSIGNLSNLSGLFLHENYLSGSLPPEIGKLQNLGLLFLATNNLSGSIPQVVGTTRYLWHLDLSNNFFTGAIPTSIGNLSNLGYLFLYGNQLTGSIPEELGSLRYLKVFQLIGNNLSGAIPASIGNMANLVDLQLSENFFTGAIPASIGNLSNLEILYLFENQLTGSIPASIGNMANLVDLQFYINNLSSSIPITIGNLTKLTYLGLFTNKLIGSLPQEINNLTNLRILQLGENKFTGHLPQHLCRGGSLEKISVKNNHFTGPIPKTLKNCSSLFRVRLDRNQLIGNITEALGIYPNLNYIDLSDNHLYGELSSKWGQCRNLTSLKVSNNNISGSMPPGLSEASQLVVLDLSSNHLTGKIPKEFGRLKSLLKLLLNNNKLSDIGSLKFLQNLDLSWNTLMGEIPPQLRDLPRLEILNVSHNNLSGSMPSTFEDISSLTSIDISYNELEGPIPNIKAFREAPYEAFQNNKGLCGNATGLRACQKMIHNPSRKSCQRVRNTEAKPRDIQNDDVFAIWSFDGKMVYENIIEATEEFDSKYCIGVGGYGSVYKAELPTSQVVAVKKLHPLPNGEESNQKTFISEIHAFTEIRHRNIVKFYGFCSHPQHSLLIYEYLEGGSLVHLLNNEEQAKAFDWIKRGNVVKDVANALSYMHHDCSLPIIHRDISSKNVLLDLECVAHISDFGTARLLKPDSSNRTSLAGTMGYMAPELAYTMEINEKCDVYSFGVLALEIIMGKHPGDLISSLSSSLPSSSTFTTHMPLNNVLDQRLSLPTNKVASDVLSIAKIAIACLQTIPQSRPTMKQVSQDLSTRKPHLAKPLHMITLGEVVDVRGLTI</sequence>
<evidence type="ECO:0000256" key="18">
    <source>
        <dbReference type="ARBA" id="ARBA00023180"/>
    </source>
</evidence>
<evidence type="ECO:0000256" key="14">
    <source>
        <dbReference type="ARBA" id="ARBA00022840"/>
    </source>
</evidence>
<feature type="binding site" evidence="22">
    <location>
        <position position="701"/>
    </location>
    <ligand>
        <name>ATP</name>
        <dbReference type="ChEBI" id="CHEBI:30616"/>
    </ligand>
</feature>
<dbReference type="GO" id="GO:0099402">
    <property type="term" value="P:plant organ development"/>
    <property type="evidence" value="ECO:0007669"/>
    <property type="project" value="UniProtKB-ARBA"/>
</dbReference>
<evidence type="ECO:0000256" key="3">
    <source>
        <dbReference type="ARBA" id="ARBA00012513"/>
    </source>
</evidence>
<reference evidence="25" key="2">
    <citation type="submission" date="2021-01" db="UniProtKB">
        <authorList>
            <consortium name="EnsemblPlants"/>
        </authorList>
    </citation>
    <scope>IDENTIFICATION</scope>
</reference>
<evidence type="ECO:0000256" key="2">
    <source>
        <dbReference type="ARBA" id="ARBA00004479"/>
    </source>
</evidence>
<dbReference type="PROSITE" id="PS51450">
    <property type="entry name" value="LRR"/>
    <property type="match status" value="1"/>
</dbReference>
<dbReference type="InterPro" id="IPR051420">
    <property type="entry name" value="Ser_Thr_Kinases_DiverseReg"/>
</dbReference>
<keyword evidence="7" id="KW-0433">Leucine-rich repeat</keyword>
<dbReference type="Pfam" id="PF13855">
    <property type="entry name" value="LRR_8"/>
    <property type="match status" value="2"/>
</dbReference>
<evidence type="ECO:0000256" key="16">
    <source>
        <dbReference type="ARBA" id="ARBA00023136"/>
    </source>
</evidence>
<dbReference type="AlphaFoldDB" id="A0A7N2N662"/>
<keyword evidence="18" id="KW-0325">Glycoprotein</keyword>
<keyword evidence="8" id="KW-0808">Transferase</keyword>
<keyword evidence="26" id="KW-1185">Reference proteome</keyword>
<evidence type="ECO:0000256" key="6">
    <source>
        <dbReference type="ARBA" id="ARBA00022553"/>
    </source>
</evidence>
<feature type="signal peptide" evidence="23">
    <location>
        <begin position="1"/>
        <end position="19"/>
    </location>
</feature>
<keyword evidence="16" id="KW-0472">Membrane</keyword>
<evidence type="ECO:0000256" key="4">
    <source>
        <dbReference type="ARBA" id="ARBA00022512"/>
    </source>
</evidence>
<evidence type="ECO:0000259" key="24">
    <source>
        <dbReference type="PROSITE" id="PS50011"/>
    </source>
</evidence>
<dbReference type="GO" id="GO:0004674">
    <property type="term" value="F:protein serine/threonine kinase activity"/>
    <property type="evidence" value="ECO:0007669"/>
    <property type="project" value="UniProtKB-KW"/>
</dbReference>
<evidence type="ECO:0000256" key="23">
    <source>
        <dbReference type="SAM" id="SignalP"/>
    </source>
</evidence>
<protein>
    <recommendedName>
        <fullName evidence="3">non-specific serine/threonine protein kinase</fullName>
        <ecNumber evidence="3">2.7.11.1</ecNumber>
    </recommendedName>
</protein>
<dbReference type="Proteomes" id="UP000594261">
    <property type="component" value="Chromosome 12"/>
</dbReference>
<comment type="similarity">
    <text evidence="19">Belongs to the polygalacturonase-inhibiting protein family.</text>
</comment>
<evidence type="ECO:0000256" key="11">
    <source>
        <dbReference type="ARBA" id="ARBA00022737"/>
    </source>
</evidence>
<dbReference type="FunFam" id="3.80.10.10:FF:000400">
    <property type="entry name" value="Nuclear pore complex protein NUP107"/>
    <property type="match status" value="1"/>
</dbReference>
<evidence type="ECO:0000313" key="25">
    <source>
        <dbReference type="EnsemblPlants" id="QL12p036644:mrna"/>
    </source>
</evidence>